<dbReference type="Pfam" id="PF03929">
    <property type="entry name" value="PepSY_TM"/>
    <property type="match status" value="1"/>
</dbReference>
<dbReference type="EMBL" id="JASNVH010000008">
    <property type="protein sequence ID" value="MDK4307116.1"/>
    <property type="molecule type" value="Genomic_DNA"/>
</dbReference>
<proteinExistence type="predicted"/>
<dbReference type="Proteomes" id="UP001224412">
    <property type="component" value="Unassembled WGS sequence"/>
</dbReference>
<feature type="region of interest" description="Disordered" evidence="1">
    <location>
        <begin position="228"/>
        <end position="251"/>
    </location>
</feature>
<gene>
    <name evidence="4" type="ORF">QPX23_08345</name>
    <name evidence="5" type="ORF">QPX42_06115</name>
</gene>
<feature type="domain" description="PepSY" evidence="3">
    <location>
        <begin position="96"/>
        <end position="157"/>
    </location>
</feature>
<feature type="region of interest" description="Disordered" evidence="1">
    <location>
        <begin position="304"/>
        <end position="333"/>
    </location>
</feature>
<keyword evidence="2" id="KW-1133">Transmembrane helix</keyword>
<evidence type="ECO:0000259" key="3">
    <source>
        <dbReference type="Pfam" id="PF03413"/>
    </source>
</evidence>
<feature type="compositionally biased region" description="Basic and acidic residues" evidence="1">
    <location>
        <begin position="228"/>
        <end position="242"/>
    </location>
</feature>
<dbReference type="PANTHER" id="PTHR34219:SF1">
    <property type="entry name" value="PEPSY DOMAIN-CONTAINING PROTEIN"/>
    <property type="match status" value="1"/>
</dbReference>
<dbReference type="InterPro" id="IPR025711">
    <property type="entry name" value="PepSY"/>
</dbReference>
<evidence type="ECO:0000313" key="4">
    <source>
        <dbReference type="EMBL" id="MDK4290728.1"/>
    </source>
</evidence>
<keyword evidence="7" id="KW-1185">Reference proteome</keyword>
<comment type="caution">
    <text evidence="5">The sequence shown here is derived from an EMBL/GenBank/DDBJ whole genome shotgun (WGS) entry which is preliminary data.</text>
</comment>
<evidence type="ECO:0000256" key="1">
    <source>
        <dbReference type="SAM" id="MobiDB-lite"/>
    </source>
</evidence>
<feature type="region of interest" description="Disordered" evidence="1">
    <location>
        <begin position="1"/>
        <end position="28"/>
    </location>
</feature>
<keyword evidence="2" id="KW-0812">Transmembrane</keyword>
<feature type="transmembrane region" description="Helical" evidence="2">
    <location>
        <begin position="46"/>
        <end position="69"/>
    </location>
</feature>
<dbReference type="EMBL" id="JASNUQ010000013">
    <property type="protein sequence ID" value="MDK4290728.1"/>
    <property type="molecule type" value="Genomic_DNA"/>
</dbReference>
<sequence length="532" mass="57313">MTLRQDRPAQASTTMPAGAVDETSARNKRGARKPNALVALLRRLHFYAGMFIGPFLLIAAISGALYAVAPTAEKLVYQDVLTVTPPPGAEGVTNTISLEKQVNNAHEAFPDLDIAQVWPSSEPGETTRVLLIDETIDEAELRSVFVNPYTGAVVGDEPSYSGLGELPLRRWISHLHESMHLGPVGELYSELAASWLWFFALGGLVLWASRNKKVQQLFGFGNARNGKEVKNGGAQEGKDAKDTKKKGSGRRRLVNLHGVTGTWMLIGMLALSVTGITWSTYAGGNVNRTVEALQWRADPITTELSGESAEAADPHAEHAGHGGGGGAEAEAEARAWTPEEIAEQADQVLATAREEGLTGSLRMYPGESVEHGWQASERWTEWRTTSDAISVDGETGEVIDRLPFSELPLFSKLTSWGIYLHMGIMFGLPLQILLLVTALAIAGLVVLGYMIWWKRRPTPGATAGIPGPRTKLSTKQWIIVAVLLVAVGGFLPLFGISLAAMLFADVLLSKRAGHTGHVGHETRRAAVDGARA</sequence>
<dbReference type="AlphaFoldDB" id="A0AAP4BUN7"/>
<feature type="transmembrane region" description="Helical" evidence="2">
    <location>
        <begin position="418"/>
        <end position="447"/>
    </location>
</feature>
<feature type="transmembrane region" description="Helical" evidence="2">
    <location>
        <begin position="253"/>
        <end position="278"/>
    </location>
</feature>
<accession>A0AAP4BUN7</accession>
<organism evidence="5 6">
    <name type="scientific">Corynebacterium pseudodiphtheriticum</name>
    <dbReference type="NCBI Taxonomy" id="37637"/>
    <lineage>
        <taxon>Bacteria</taxon>
        <taxon>Bacillati</taxon>
        <taxon>Actinomycetota</taxon>
        <taxon>Actinomycetes</taxon>
        <taxon>Mycobacteriales</taxon>
        <taxon>Corynebacteriaceae</taxon>
        <taxon>Corynebacterium</taxon>
    </lineage>
</organism>
<dbReference type="PANTHER" id="PTHR34219">
    <property type="entry name" value="IRON-REGULATED INNER MEMBRANE PROTEIN-RELATED"/>
    <property type="match status" value="1"/>
</dbReference>
<protein>
    <submittedName>
        <fullName evidence="5">PepSY domain-containing protein</fullName>
    </submittedName>
</protein>
<dbReference type="Pfam" id="PF03413">
    <property type="entry name" value="PepSY"/>
    <property type="match status" value="1"/>
</dbReference>
<evidence type="ECO:0000256" key="2">
    <source>
        <dbReference type="SAM" id="Phobius"/>
    </source>
</evidence>
<keyword evidence="2" id="KW-0472">Membrane</keyword>
<reference evidence="5 7" key="1">
    <citation type="submission" date="2023-05" db="EMBL/GenBank/DDBJ databases">
        <title>Metabolic capabilities are highly conserved among human nasal-associated Corynebacterium species in pangenomic analyses.</title>
        <authorList>
            <person name="Tran T.H."/>
            <person name="Roberts A.Q."/>
            <person name="Escapa I.F."/>
            <person name="Gao W."/>
            <person name="Conlan S."/>
            <person name="Kong H."/>
            <person name="Segre J.A."/>
            <person name="Kelly M.S."/>
            <person name="Lemon K.P."/>
        </authorList>
    </citation>
    <scope>NUCLEOTIDE SEQUENCE</scope>
    <source>
        <strain evidence="5">KPL2773</strain>
        <strain evidence="4 7">KPL3772</strain>
    </source>
</reference>
<evidence type="ECO:0000313" key="7">
    <source>
        <dbReference type="Proteomes" id="UP001239759"/>
    </source>
</evidence>
<feature type="transmembrane region" description="Helical" evidence="2">
    <location>
        <begin position="477"/>
        <end position="504"/>
    </location>
</feature>
<evidence type="ECO:0000313" key="6">
    <source>
        <dbReference type="Proteomes" id="UP001224412"/>
    </source>
</evidence>
<dbReference type="Proteomes" id="UP001239759">
    <property type="component" value="Unassembled WGS sequence"/>
</dbReference>
<dbReference type="InterPro" id="IPR005625">
    <property type="entry name" value="PepSY-ass_TM"/>
</dbReference>
<evidence type="ECO:0000313" key="5">
    <source>
        <dbReference type="EMBL" id="MDK4307116.1"/>
    </source>
</evidence>
<dbReference type="RefSeq" id="WP_284587884.1">
    <property type="nucleotide sequence ID" value="NZ_JASNUC010000013.1"/>
</dbReference>
<feature type="transmembrane region" description="Helical" evidence="2">
    <location>
        <begin position="187"/>
        <end position="208"/>
    </location>
</feature>
<name>A0AAP4BUN7_9CORY</name>